<protein>
    <recommendedName>
        <fullName evidence="9">Metalloendopeptidase</fullName>
        <ecNumber evidence="9">3.4.24.-</ecNumber>
    </recommendedName>
</protein>
<keyword evidence="2 8" id="KW-0645">Protease</keyword>
<dbReference type="GO" id="GO:0008270">
    <property type="term" value="F:zinc ion binding"/>
    <property type="evidence" value="ECO:0007669"/>
    <property type="project" value="UniProtKB-UniRule"/>
</dbReference>
<feature type="domain" description="Peptidase M12A" evidence="10">
    <location>
        <begin position="1"/>
        <end position="166"/>
    </location>
</feature>
<keyword evidence="3 8" id="KW-0479">Metal-binding</keyword>
<feature type="binding site" evidence="8">
    <location>
        <position position="61"/>
    </location>
    <ligand>
        <name>Zn(2+)</name>
        <dbReference type="ChEBI" id="CHEBI:29105"/>
        <note>catalytic</note>
    </ligand>
</feature>
<dbReference type="GO" id="GO:0006508">
    <property type="term" value="P:proteolysis"/>
    <property type="evidence" value="ECO:0007669"/>
    <property type="project" value="UniProtKB-KW"/>
</dbReference>
<evidence type="ECO:0000313" key="12">
    <source>
        <dbReference type="Proteomes" id="UP001054945"/>
    </source>
</evidence>
<dbReference type="SUPFAM" id="SSF55486">
    <property type="entry name" value="Metalloproteases ('zincins'), catalytic domain"/>
    <property type="match status" value="1"/>
</dbReference>
<proteinExistence type="predicted"/>
<organism evidence="11 12">
    <name type="scientific">Caerostris extrusa</name>
    <name type="common">Bark spider</name>
    <name type="synonym">Caerostris bankana</name>
    <dbReference type="NCBI Taxonomy" id="172846"/>
    <lineage>
        <taxon>Eukaryota</taxon>
        <taxon>Metazoa</taxon>
        <taxon>Ecdysozoa</taxon>
        <taxon>Arthropoda</taxon>
        <taxon>Chelicerata</taxon>
        <taxon>Arachnida</taxon>
        <taxon>Araneae</taxon>
        <taxon>Araneomorphae</taxon>
        <taxon>Entelegynae</taxon>
        <taxon>Araneoidea</taxon>
        <taxon>Araneidae</taxon>
        <taxon>Caerostris</taxon>
    </lineage>
</organism>
<comment type="function">
    <text evidence="7">Zinc metalloprotease. Provoques deadhesion of endothelial cells from cell cultures, and also degradation of fibronectin, fibrinogen and gelatin in vitro. Its role in the venom is not fully understood but it might act as a spreading factor that facilitates diffusion of other venom toxins. Alternatively, it might be involved in the proteolytic processing of other venom toxins or it might play a role in extra-oral digestion of prey.</text>
</comment>
<comment type="cofactor">
    <cofactor evidence="8 9">
        <name>Zn(2+)</name>
        <dbReference type="ChEBI" id="CHEBI:29105"/>
    </cofactor>
    <text evidence="8 9">Binds 1 zinc ion per subunit.</text>
</comment>
<dbReference type="CDD" id="cd04280">
    <property type="entry name" value="ZnMc_astacin_like"/>
    <property type="match status" value="1"/>
</dbReference>
<evidence type="ECO:0000313" key="11">
    <source>
        <dbReference type="EMBL" id="GIY36219.1"/>
    </source>
</evidence>
<dbReference type="EC" id="3.4.24.-" evidence="9"/>
<evidence type="ECO:0000256" key="4">
    <source>
        <dbReference type="ARBA" id="ARBA00022801"/>
    </source>
</evidence>
<evidence type="ECO:0000256" key="7">
    <source>
        <dbReference type="ARBA" id="ARBA00025529"/>
    </source>
</evidence>
<dbReference type="Gene3D" id="3.40.390.10">
    <property type="entry name" value="Collagenase (Catalytic Domain)"/>
    <property type="match status" value="1"/>
</dbReference>
<feature type="binding site" evidence="8">
    <location>
        <position position="65"/>
    </location>
    <ligand>
        <name>Zn(2+)</name>
        <dbReference type="ChEBI" id="CHEBI:29105"/>
        <note>catalytic</note>
    </ligand>
</feature>
<evidence type="ECO:0000256" key="3">
    <source>
        <dbReference type="ARBA" id="ARBA00022723"/>
    </source>
</evidence>
<feature type="binding site" evidence="8">
    <location>
        <position position="71"/>
    </location>
    <ligand>
        <name>Zn(2+)</name>
        <dbReference type="ChEBI" id="CHEBI:29105"/>
        <note>catalytic</note>
    </ligand>
</feature>
<dbReference type="InterPro" id="IPR024079">
    <property type="entry name" value="MetalloPept_cat_dom_sf"/>
</dbReference>
<comment type="caution">
    <text evidence="11">The sequence shown here is derived from an EMBL/GenBank/DDBJ whole genome shotgun (WGS) entry which is preliminary data.</text>
</comment>
<dbReference type="InterPro" id="IPR001506">
    <property type="entry name" value="Peptidase_M12A"/>
</dbReference>
<dbReference type="EMBL" id="BPLR01010020">
    <property type="protein sequence ID" value="GIY36219.1"/>
    <property type="molecule type" value="Genomic_DNA"/>
</dbReference>
<evidence type="ECO:0000256" key="8">
    <source>
        <dbReference type="PROSITE-ProRule" id="PRU01211"/>
    </source>
</evidence>
<keyword evidence="12" id="KW-1185">Reference proteome</keyword>
<accession>A0AAV4ST96</accession>
<evidence type="ECO:0000259" key="10">
    <source>
        <dbReference type="PROSITE" id="PS51864"/>
    </source>
</evidence>
<evidence type="ECO:0000256" key="5">
    <source>
        <dbReference type="ARBA" id="ARBA00022833"/>
    </source>
</evidence>
<evidence type="ECO:0000256" key="1">
    <source>
        <dbReference type="ARBA" id="ARBA00011245"/>
    </source>
</evidence>
<keyword evidence="4 8" id="KW-0378">Hydrolase</keyword>
<sequence length="166" mass="18827">MNAIKQYHDSTCITFVERTIEKHYVVFKQGKGCYTTLGCVYQGLQTLSLGRGCEPEGTVVHELGHVLGCRHEQSRSDRDSFITVYENNIIPAMLGQFNKTEEDEEILDTAYNTESIMHYGNYAFSKDPDNLKSMEALDGTPLLEPYEKPGLTQSDIDMINKLYKCP</sequence>
<name>A0AAV4ST96_CAEEX</name>
<dbReference type="PROSITE" id="PS51864">
    <property type="entry name" value="ASTACIN"/>
    <property type="match status" value="1"/>
</dbReference>
<dbReference type="AlphaFoldDB" id="A0AAV4ST96"/>
<evidence type="ECO:0000256" key="2">
    <source>
        <dbReference type="ARBA" id="ARBA00022670"/>
    </source>
</evidence>
<dbReference type="InterPro" id="IPR006026">
    <property type="entry name" value="Peptidase_Metallo"/>
</dbReference>
<gene>
    <name evidence="11" type="primary">hcea</name>
    <name evidence="11" type="ORF">CEXT_486591</name>
</gene>
<dbReference type="PRINTS" id="PR00480">
    <property type="entry name" value="ASTACIN"/>
</dbReference>
<dbReference type="PANTHER" id="PTHR10127:SF780">
    <property type="entry name" value="METALLOENDOPEPTIDASE"/>
    <property type="match status" value="1"/>
</dbReference>
<dbReference type="Proteomes" id="UP001054945">
    <property type="component" value="Unassembled WGS sequence"/>
</dbReference>
<dbReference type="GO" id="GO:0004222">
    <property type="term" value="F:metalloendopeptidase activity"/>
    <property type="evidence" value="ECO:0007669"/>
    <property type="project" value="UniProtKB-UniRule"/>
</dbReference>
<evidence type="ECO:0000256" key="6">
    <source>
        <dbReference type="ARBA" id="ARBA00023049"/>
    </source>
</evidence>
<dbReference type="Pfam" id="PF01400">
    <property type="entry name" value="Astacin"/>
    <property type="match status" value="1"/>
</dbReference>
<keyword evidence="5 8" id="KW-0862">Zinc</keyword>
<feature type="active site" evidence="8">
    <location>
        <position position="62"/>
    </location>
</feature>
<dbReference type="PANTHER" id="PTHR10127">
    <property type="entry name" value="DISCOIDIN, CUB, EGF, LAMININ , AND ZINC METALLOPROTEASE DOMAIN CONTAINING"/>
    <property type="match status" value="1"/>
</dbReference>
<reference evidence="11 12" key="1">
    <citation type="submission" date="2021-06" db="EMBL/GenBank/DDBJ databases">
        <title>Caerostris extrusa draft genome.</title>
        <authorList>
            <person name="Kono N."/>
            <person name="Arakawa K."/>
        </authorList>
    </citation>
    <scope>NUCLEOTIDE SEQUENCE [LARGE SCALE GENOMIC DNA]</scope>
</reference>
<evidence type="ECO:0000256" key="9">
    <source>
        <dbReference type="RuleBase" id="RU361183"/>
    </source>
</evidence>
<comment type="caution">
    <text evidence="8">Lacks conserved residue(s) required for the propagation of feature annotation.</text>
</comment>
<comment type="subunit">
    <text evidence="1">Monomer.</text>
</comment>
<keyword evidence="6 8" id="KW-0482">Metalloprotease</keyword>
<dbReference type="SMART" id="SM00235">
    <property type="entry name" value="ZnMc"/>
    <property type="match status" value="1"/>
</dbReference>
<dbReference type="InterPro" id="IPR034035">
    <property type="entry name" value="Astacin-like_dom"/>
</dbReference>